<proteinExistence type="predicted"/>
<keyword evidence="1" id="KW-0539">Nucleus</keyword>
<feature type="domain" description="Zn(2)-C6 fungal-type" evidence="3">
    <location>
        <begin position="13"/>
        <end position="43"/>
    </location>
</feature>
<dbReference type="Proteomes" id="UP000698800">
    <property type="component" value="Unassembled WGS sequence"/>
</dbReference>
<dbReference type="InterPro" id="IPR036864">
    <property type="entry name" value="Zn2-C6_fun-type_DNA-bd_sf"/>
</dbReference>
<dbReference type="CDD" id="cd00067">
    <property type="entry name" value="GAL4"/>
    <property type="match status" value="1"/>
</dbReference>
<dbReference type="AlphaFoldDB" id="A0A9P8IF73"/>
<dbReference type="Pfam" id="PF00172">
    <property type="entry name" value="Zn_clus"/>
    <property type="match status" value="1"/>
</dbReference>
<dbReference type="GO" id="GO:0000981">
    <property type="term" value="F:DNA-binding transcription factor activity, RNA polymerase II-specific"/>
    <property type="evidence" value="ECO:0007669"/>
    <property type="project" value="InterPro"/>
</dbReference>
<feature type="region of interest" description="Disordered" evidence="2">
    <location>
        <begin position="191"/>
        <end position="211"/>
    </location>
</feature>
<dbReference type="GO" id="GO:0008270">
    <property type="term" value="F:zinc ion binding"/>
    <property type="evidence" value="ECO:0007669"/>
    <property type="project" value="InterPro"/>
</dbReference>
<feature type="compositionally biased region" description="Polar residues" evidence="2">
    <location>
        <begin position="194"/>
        <end position="211"/>
    </location>
</feature>
<organism evidence="4 5">
    <name type="scientific">Glutinoglossum americanum</name>
    <dbReference type="NCBI Taxonomy" id="1670608"/>
    <lineage>
        <taxon>Eukaryota</taxon>
        <taxon>Fungi</taxon>
        <taxon>Dikarya</taxon>
        <taxon>Ascomycota</taxon>
        <taxon>Pezizomycotina</taxon>
        <taxon>Geoglossomycetes</taxon>
        <taxon>Geoglossales</taxon>
        <taxon>Geoglossaceae</taxon>
        <taxon>Glutinoglossum</taxon>
    </lineage>
</organism>
<dbReference type="SMART" id="SM00066">
    <property type="entry name" value="GAL4"/>
    <property type="match status" value="1"/>
</dbReference>
<dbReference type="Gene3D" id="4.10.240.10">
    <property type="entry name" value="Zn(2)-C6 fungal-type DNA-binding domain"/>
    <property type="match status" value="1"/>
</dbReference>
<gene>
    <name evidence="4" type="ORF">FGG08_000517</name>
</gene>
<protein>
    <recommendedName>
        <fullName evidence="3">Zn(2)-C6 fungal-type domain-containing protein</fullName>
    </recommendedName>
</protein>
<keyword evidence="5" id="KW-1185">Reference proteome</keyword>
<reference evidence="4" key="1">
    <citation type="submission" date="2021-03" db="EMBL/GenBank/DDBJ databases">
        <title>Comparative genomics and phylogenomic investigation of the class Geoglossomycetes provide insights into ecological specialization and systematics.</title>
        <authorList>
            <person name="Melie T."/>
            <person name="Pirro S."/>
            <person name="Miller A.N."/>
            <person name="Quandt A."/>
        </authorList>
    </citation>
    <scope>NUCLEOTIDE SEQUENCE</scope>
    <source>
        <strain evidence="4">GBOQ0MN5Z8</strain>
    </source>
</reference>
<dbReference type="EMBL" id="JAGHQL010000006">
    <property type="protein sequence ID" value="KAH0545376.1"/>
    <property type="molecule type" value="Genomic_DNA"/>
</dbReference>
<dbReference type="PROSITE" id="PS50048">
    <property type="entry name" value="ZN2_CY6_FUNGAL_2"/>
    <property type="match status" value="1"/>
</dbReference>
<evidence type="ECO:0000313" key="4">
    <source>
        <dbReference type="EMBL" id="KAH0545376.1"/>
    </source>
</evidence>
<evidence type="ECO:0000313" key="5">
    <source>
        <dbReference type="Proteomes" id="UP000698800"/>
    </source>
</evidence>
<name>A0A9P8IF73_9PEZI</name>
<evidence type="ECO:0000256" key="2">
    <source>
        <dbReference type="SAM" id="MobiDB-lite"/>
    </source>
</evidence>
<dbReference type="InterPro" id="IPR001138">
    <property type="entry name" value="Zn2Cys6_DnaBD"/>
</dbReference>
<dbReference type="OrthoDB" id="10261408at2759"/>
<sequence length="269" mass="30130">MDDASNRGDSAPACNTCQAKKRKCDGVLPRCTNCFTHDLCCSYDFTPETSHKDTKKTFEQPTRMMDGVRISMDGLTKTENLQVQQLPLGFSMYLTSETERLVRELPEEIWADIMVPEGGKGYVKTIMAPQPDVAPQPYSDPILEHNSDFNWKSLFPPECDLPESVSGAAVNGKGEHPLLEPAETQVEFQRHVASDQQHTPGSPKQEISATELSPLEPLSIYHTEEFTDSWEDAYGWLRSAMACEPFSIGHPRINGYQPEEDILIAEPHI</sequence>
<dbReference type="SUPFAM" id="SSF57701">
    <property type="entry name" value="Zn2/Cys6 DNA-binding domain"/>
    <property type="match status" value="1"/>
</dbReference>
<accession>A0A9P8IF73</accession>
<comment type="caution">
    <text evidence="4">The sequence shown here is derived from an EMBL/GenBank/DDBJ whole genome shotgun (WGS) entry which is preliminary data.</text>
</comment>
<evidence type="ECO:0000259" key="3">
    <source>
        <dbReference type="PROSITE" id="PS50048"/>
    </source>
</evidence>
<evidence type="ECO:0000256" key="1">
    <source>
        <dbReference type="ARBA" id="ARBA00023242"/>
    </source>
</evidence>